<keyword evidence="2" id="KW-1185">Reference proteome</keyword>
<comment type="caution">
    <text evidence="1">The sequence shown here is derived from an EMBL/GenBank/DDBJ whole genome shotgun (WGS) entry which is preliminary data.</text>
</comment>
<proteinExistence type="predicted"/>
<evidence type="ECO:0000313" key="1">
    <source>
        <dbReference type="EMBL" id="KAK9068343.1"/>
    </source>
</evidence>
<protein>
    <submittedName>
        <fullName evidence="1">Uncharacterized protein</fullName>
    </submittedName>
</protein>
<dbReference type="Proteomes" id="UP001408789">
    <property type="component" value="Unassembled WGS sequence"/>
</dbReference>
<evidence type="ECO:0000313" key="2">
    <source>
        <dbReference type="Proteomes" id="UP001408789"/>
    </source>
</evidence>
<accession>A0AAP0D8F5</accession>
<organism evidence="1 2">
    <name type="scientific">Deinandra increscens subsp. villosa</name>
    <dbReference type="NCBI Taxonomy" id="3103831"/>
    <lineage>
        <taxon>Eukaryota</taxon>
        <taxon>Viridiplantae</taxon>
        <taxon>Streptophyta</taxon>
        <taxon>Embryophyta</taxon>
        <taxon>Tracheophyta</taxon>
        <taxon>Spermatophyta</taxon>
        <taxon>Magnoliopsida</taxon>
        <taxon>eudicotyledons</taxon>
        <taxon>Gunneridae</taxon>
        <taxon>Pentapetalae</taxon>
        <taxon>asterids</taxon>
        <taxon>campanulids</taxon>
        <taxon>Asterales</taxon>
        <taxon>Asteraceae</taxon>
        <taxon>Asteroideae</taxon>
        <taxon>Heliantheae alliance</taxon>
        <taxon>Madieae</taxon>
        <taxon>Madiinae</taxon>
        <taxon>Deinandra</taxon>
    </lineage>
</organism>
<sequence length="103" mass="11299">MFNHPSPFTTTVIRFVAPNSSFAFTNVTTPRFLSQNTTPPLATPLTGNHQGHFGCSSPLSNHQSPPFDHLLLTINGNGFGGMRLCTFTPYAKLETSIYNVITR</sequence>
<reference evidence="1 2" key="1">
    <citation type="submission" date="2024-04" db="EMBL/GenBank/DDBJ databases">
        <title>The reference genome of an endangered Asteraceae, Deinandra increscens subsp. villosa, native to the Central Coast of California.</title>
        <authorList>
            <person name="Guilliams M."/>
            <person name="Hasenstab-Lehman K."/>
            <person name="Meyer R."/>
            <person name="Mcevoy S."/>
        </authorList>
    </citation>
    <scope>NUCLEOTIDE SEQUENCE [LARGE SCALE GENOMIC DNA]</scope>
    <source>
        <tissue evidence="1">Leaf</tissue>
    </source>
</reference>
<name>A0AAP0D8F5_9ASTR</name>
<gene>
    <name evidence="1" type="ORF">SSX86_012454</name>
</gene>
<dbReference type="EMBL" id="JBCNJP010000014">
    <property type="protein sequence ID" value="KAK9068343.1"/>
    <property type="molecule type" value="Genomic_DNA"/>
</dbReference>
<dbReference type="AlphaFoldDB" id="A0AAP0D8F5"/>